<evidence type="ECO:0000313" key="2">
    <source>
        <dbReference type="Proteomes" id="UP000708208"/>
    </source>
</evidence>
<reference evidence="1" key="1">
    <citation type="submission" date="2021-06" db="EMBL/GenBank/DDBJ databases">
        <authorList>
            <person name="Hodson N. C."/>
            <person name="Mongue J. A."/>
            <person name="Jaron S. K."/>
        </authorList>
    </citation>
    <scope>NUCLEOTIDE SEQUENCE</scope>
</reference>
<name>A0A8J2PKM6_9HEXA</name>
<comment type="caution">
    <text evidence="1">The sequence shown here is derived from an EMBL/GenBank/DDBJ whole genome shotgun (WGS) entry which is preliminary data.</text>
</comment>
<organism evidence="1 2">
    <name type="scientific">Allacma fusca</name>
    <dbReference type="NCBI Taxonomy" id="39272"/>
    <lineage>
        <taxon>Eukaryota</taxon>
        <taxon>Metazoa</taxon>
        <taxon>Ecdysozoa</taxon>
        <taxon>Arthropoda</taxon>
        <taxon>Hexapoda</taxon>
        <taxon>Collembola</taxon>
        <taxon>Symphypleona</taxon>
        <taxon>Sminthuridae</taxon>
        <taxon>Allacma</taxon>
    </lineage>
</organism>
<accession>A0A8J2PKM6</accession>
<protein>
    <submittedName>
        <fullName evidence="1">Uncharacterized protein</fullName>
    </submittedName>
</protein>
<keyword evidence="2" id="KW-1185">Reference proteome</keyword>
<dbReference type="AlphaFoldDB" id="A0A8J2PKM6"/>
<dbReference type="OrthoDB" id="6357215at2759"/>
<evidence type="ECO:0000313" key="1">
    <source>
        <dbReference type="EMBL" id="CAG7826859.1"/>
    </source>
</evidence>
<sequence length="138" mass="15660">VIIYPLLYWLTITRYSTVPVLHITLSEKMSSSKQAELLKTLMDSKPEILFQGKDGQNSEAVPALLSFSNTTYSMIKPAERVTSILNDNMSMDDPHLIETIRKNLIPPSEKRYKFKNLLYYKPNANPSAGQVQAVQDIL</sequence>
<dbReference type="EMBL" id="CAJVCH010541366">
    <property type="protein sequence ID" value="CAG7826859.1"/>
    <property type="molecule type" value="Genomic_DNA"/>
</dbReference>
<feature type="non-terminal residue" evidence="1">
    <location>
        <position position="1"/>
    </location>
</feature>
<feature type="non-terminal residue" evidence="1">
    <location>
        <position position="138"/>
    </location>
</feature>
<proteinExistence type="predicted"/>
<dbReference type="Proteomes" id="UP000708208">
    <property type="component" value="Unassembled WGS sequence"/>
</dbReference>
<gene>
    <name evidence="1" type="ORF">AFUS01_LOCUS36891</name>
</gene>